<dbReference type="SMART" id="SM00732">
    <property type="entry name" value="YqgFc"/>
    <property type="match status" value="1"/>
</dbReference>
<reference evidence="6 7" key="1">
    <citation type="submission" date="2016-11" db="EMBL/GenBank/DDBJ databases">
        <title>The macronuclear genome of Stentor coeruleus: a giant cell with tiny introns.</title>
        <authorList>
            <person name="Slabodnick M."/>
            <person name="Ruby J.G."/>
            <person name="Reiff S.B."/>
            <person name="Swart E.C."/>
            <person name="Gosai S."/>
            <person name="Prabakaran S."/>
            <person name="Witkowska E."/>
            <person name="Larue G.E."/>
            <person name="Fisher S."/>
            <person name="Freeman R.M."/>
            <person name="Gunawardena J."/>
            <person name="Chu W."/>
            <person name="Stover N.A."/>
            <person name="Gregory B.D."/>
            <person name="Nowacki M."/>
            <person name="Derisi J."/>
            <person name="Roy S.W."/>
            <person name="Marshall W.F."/>
            <person name="Sood P."/>
        </authorList>
    </citation>
    <scope>NUCLEOTIDE SEQUENCE [LARGE SCALE GENOMIC DNA]</scope>
    <source>
        <strain evidence="6">WM001</strain>
    </source>
</reference>
<feature type="domain" description="YqgF/RNase H-like" evidence="5">
    <location>
        <begin position="17"/>
        <end position="112"/>
    </location>
</feature>
<dbReference type="GO" id="GO:0000967">
    <property type="term" value="P:rRNA 5'-end processing"/>
    <property type="evidence" value="ECO:0007669"/>
    <property type="project" value="TreeGrafter"/>
</dbReference>
<keyword evidence="7" id="KW-1185">Reference proteome</keyword>
<dbReference type="GO" id="GO:0016787">
    <property type="term" value="F:hydrolase activity"/>
    <property type="evidence" value="ECO:0007669"/>
    <property type="project" value="UniProtKB-KW"/>
</dbReference>
<dbReference type="PANTHER" id="PTHR33317">
    <property type="entry name" value="POLYNUCLEOTIDYL TRANSFERASE, RIBONUCLEASE H-LIKE SUPERFAMILY PROTEIN"/>
    <property type="match status" value="1"/>
</dbReference>
<keyword evidence="2" id="KW-0690">Ribosome biogenesis</keyword>
<dbReference type="SUPFAM" id="SSF53098">
    <property type="entry name" value="Ribonuclease H-like"/>
    <property type="match status" value="1"/>
</dbReference>
<organism evidence="6 7">
    <name type="scientific">Stentor coeruleus</name>
    <dbReference type="NCBI Taxonomy" id="5963"/>
    <lineage>
        <taxon>Eukaryota</taxon>
        <taxon>Sar</taxon>
        <taxon>Alveolata</taxon>
        <taxon>Ciliophora</taxon>
        <taxon>Postciliodesmatophora</taxon>
        <taxon>Heterotrichea</taxon>
        <taxon>Heterotrichida</taxon>
        <taxon>Stentoridae</taxon>
        <taxon>Stentor</taxon>
    </lineage>
</organism>
<keyword evidence="3" id="KW-0540">Nuclease</keyword>
<dbReference type="OrthoDB" id="10261669at2759"/>
<dbReference type="AlphaFoldDB" id="A0A1R2BM79"/>
<keyword evidence="1" id="KW-0963">Cytoplasm</keyword>
<keyword evidence="4" id="KW-0378">Hydrolase</keyword>
<dbReference type="GO" id="GO:0004518">
    <property type="term" value="F:nuclease activity"/>
    <property type="evidence" value="ECO:0007669"/>
    <property type="project" value="UniProtKB-KW"/>
</dbReference>
<dbReference type="InterPro" id="IPR005227">
    <property type="entry name" value="YqgF"/>
</dbReference>
<evidence type="ECO:0000256" key="3">
    <source>
        <dbReference type="ARBA" id="ARBA00022722"/>
    </source>
</evidence>
<gene>
    <name evidence="6" type="ORF">SteCoe_22417</name>
</gene>
<accession>A0A1R2BM79</accession>
<sequence>MLNVSRFLIRLKKLQRVNLLGLDVGRRFIGLARADDVFGKYQISPIVQIDKKMQNFISEIFKNASGIHGIVVGKSEFKNEMDKVIEDTVKMIENDIELPMVYWNEDYSTVKATEMLYKIRPRYGKSKFLIDQVAACVVLEDFIQYAQNAMPNLPDLL</sequence>
<evidence type="ECO:0000313" key="7">
    <source>
        <dbReference type="Proteomes" id="UP000187209"/>
    </source>
</evidence>
<proteinExistence type="predicted"/>
<evidence type="ECO:0000256" key="2">
    <source>
        <dbReference type="ARBA" id="ARBA00022517"/>
    </source>
</evidence>
<protein>
    <recommendedName>
        <fullName evidence="5">YqgF/RNase H-like domain-containing protein</fullName>
    </recommendedName>
</protein>
<evidence type="ECO:0000256" key="1">
    <source>
        <dbReference type="ARBA" id="ARBA00022490"/>
    </source>
</evidence>
<dbReference type="Proteomes" id="UP000187209">
    <property type="component" value="Unassembled WGS sequence"/>
</dbReference>
<dbReference type="Gene3D" id="3.30.420.140">
    <property type="entry name" value="YqgF/RNase H-like domain"/>
    <property type="match status" value="1"/>
</dbReference>
<evidence type="ECO:0000259" key="5">
    <source>
        <dbReference type="SMART" id="SM00732"/>
    </source>
</evidence>
<comment type="caution">
    <text evidence="6">The sequence shown here is derived from an EMBL/GenBank/DDBJ whole genome shotgun (WGS) entry which is preliminary data.</text>
</comment>
<dbReference type="PANTHER" id="PTHR33317:SF4">
    <property type="entry name" value="POLYNUCLEOTIDYL TRANSFERASE, RIBONUCLEASE H-LIKE SUPERFAMILY PROTEIN"/>
    <property type="match status" value="1"/>
</dbReference>
<dbReference type="InterPro" id="IPR006641">
    <property type="entry name" value="YqgF/RNaseH-like_dom"/>
</dbReference>
<dbReference type="Pfam" id="PF03652">
    <property type="entry name" value="RuvX"/>
    <property type="match status" value="1"/>
</dbReference>
<dbReference type="InterPro" id="IPR012337">
    <property type="entry name" value="RNaseH-like_sf"/>
</dbReference>
<dbReference type="EMBL" id="MPUH01000550">
    <property type="protein sequence ID" value="OMJ77897.1"/>
    <property type="molecule type" value="Genomic_DNA"/>
</dbReference>
<evidence type="ECO:0000256" key="4">
    <source>
        <dbReference type="ARBA" id="ARBA00022801"/>
    </source>
</evidence>
<evidence type="ECO:0000313" key="6">
    <source>
        <dbReference type="EMBL" id="OMJ77897.1"/>
    </source>
</evidence>
<dbReference type="InterPro" id="IPR037027">
    <property type="entry name" value="YqgF/RNaseH-like_dom_sf"/>
</dbReference>
<name>A0A1R2BM79_9CILI</name>